<feature type="modified residue" description="4-aspartylphosphate" evidence="11">
    <location>
        <position position="61"/>
    </location>
</feature>
<dbReference type="PROSITE" id="PS50110">
    <property type="entry name" value="RESPONSE_REGULATORY"/>
    <property type="match status" value="1"/>
</dbReference>
<proteinExistence type="predicted"/>
<keyword evidence="7" id="KW-0805">Transcription regulation</keyword>
<evidence type="ECO:0000313" key="14">
    <source>
        <dbReference type="EMBL" id="BCO09629.1"/>
    </source>
</evidence>
<dbReference type="Gene3D" id="3.40.50.2300">
    <property type="match status" value="1"/>
</dbReference>
<dbReference type="FunFam" id="3.40.50.300:FF:000006">
    <property type="entry name" value="DNA-binding transcriptional regulator NtrC"/>
    <property type="match status" value="1"/>
</dbReference>
<comment type="subcellular location">
    <subcellularLocation>
        <location evidence="1">Cytoplasm</location>
    </subcellularLocation>
</comment>
<dbReference type="SUPFAM" id="SSF52172">
    <property type="entry name" value="CheY-like"/>
    <property type="match status" value="1"/>
</dbReference>
<dbReference type="FunFam" id="3.40.50.2300:FF:000018">
    <property type="entry name" value="DNA-binding transcriptional regulator NtrC"/>
    <property type="match status" value="1"/>
</dbReference>
<dbReference type="PRINTS" id="PR01590">
    <property type="entry name" value="HTHFIS"/>
</dbReference>
<keyword evidence="6" id="KW-0902">Two-component regulatory system</keyword>
<dbReference type="GO" id="GO:0006355">
    <property type="term" value="P:regulation of DNA-templated transcription"/>
    <property type="evidence" value="ECO:0007669"/>
    <property type="project" value="InterPro"/>
</dbReference>
<keyword evidence="2" id="KW-0963">Cytoplasm</keyword>
<feature type="domain" description="Response regulatory" evidence="13">
    <location>
        <begin position="12"/>
        <end position="126"/>
    </location>
</feature>
<feature type="domain" description="Sigma-54 factor interaction" evidence="12">
    <location>
        <begin position="154"/>
        <end position="383"/>
    </location>
</feature>
<dbReference type="SMART" id="SM00382">
    <property type="entry name" value="AAA"/>
    <property type="match status" value="1"/>
</dbReference>
<evidence type="ECO:0000256" key="6">
    <source>
        <dbReference type="ARBA" id="ARBA00023012"/>
    </source>
</evidence>
<organism evidence="14 15">
    <name type="scientific">Desulfolithobacter dissulfuricans</name>
    <dbReference type="NCBI Taxonomy" id="2795293"/>
    <lineage>
        <taxon>Bacteria</taxon>
        <taxon>Pseudomonadati</taxon>
        <taxon>Thermodesulfobacteriota</taxon>
        <taxon>Desulfobulbia</taxon>
        <taxon>Desulfobulbales</taxon>
        <taxon>Desulfobulbaceae</taxon>
        <taxon>Desulfolithobacter</taxon>
    </lineage>
</organism>
<protein>
    <submittedName>
        <fullName evidence="14">Acetoacetate metabolism regulatory protein AtoC</fullName>
    </submittedName>
</protein>
<keyword evidence="4" id="KW-0547">Nucleotide-binding</keyword>
<dbReference type="Pfam" id="PF02954">
    <property type="entry name" value="HTH_8"/>
    <property type="match status" value="1"/>
</dbReference>
<dbReference type="PANTHER" id="PTHR32071:SF113">
    <property type="entry name" value="ALGINATE BIOSYNTHESIS TRANSCRIPTIONAL REGULATORY PROTEIN ALGB"/>
    <property type="match status" value="1"/>
</dbReference>
<evidence type="ECO:0000256" key="5">
    <source>
        <dbReference type="ARBA" id="ARBA00022840"/>
    </source>
</evidence>
<dbReference type="InterPro" id="IPR002197">
    <property type="entry name" value="HTH_Fis"/>
</dbReference>
<dbReference type="RefSeq" id="WP_267926377.1">
    <property type="nucleotide sequence ID" value="NZ_AP024233.1"/>
</dbReference>
<dbReference type="AlphaFoldDB" id="A0A915U1C9"/>
<dbReference type="InterPro" id="IPR025662">
    <property type="entry name" value="Sigma_54_int_dom_ATP-bd_1"/>
</dbReference>
<evidence type="ECO:0000256" key="3">
    <source>
        <dbReference type="ARBA" id="ARBA00022553"/>
    </source>
</evidence>
<evidence type="ECO:0000259" key="12">
    <source>
        <dbReference type="PROSITE" id="PS50045"/>
    </source>
</evidence>
<dbReference type="Pfam" id="PF00072">
    <property type="entry name" value="Response_reg"/>
    <property type="match status" value="1"/>
</dbReference>
<keyword evidence="8" id="KW-0238">DNA-binding</keyword>
<dbReference type="PROSITE" id="PS00688">
    <property type="entry name" value="SIGMA54_INTERACT_3"/>
    <property type="match status" value="1"/>
</dbReference>
<dbReference type="Pfam" id="PF00158">
    <property type="entry name" value="Sigma54_activat"/>
    <property type="match status" value="1"/>
</dbReference>
<dbReference type="SMART" id="SM00448">
    <property type="entry name" value="REC"/>
    <property type="match status" value="1"/>
</dbReference>
<sequence length="466" mass="52404">MSRSELSDSRQRILVIDDEENMRHMLSVLLAGHGYVVDCAADGREGLDMLGQKQYQFVLCDIRMPRLDGMDFLRESRDISHGATIIMMSAFGTVESAIEAMKEGAYDYISKPFKADEILLTLNKARERERLRQENVRLKKRLADLESRQGFKGMVARSKAMHEVFSLALKVARHTTTVLITGESGTGKELIARGIHAESPRRDRPFLAINCGSIPENLLESEFFGSMRGAFTGADQDRKGLFEQAEGGTLFLDEIGELPLGMQVKLLRVLQERTIRRIGGSREIPVDVRILCATARDLAKEVQAGQFREDLYFRLNVVEIRLPPLRERVEDIPLLAEHFLHKVNAATGLQVKGISPSAVSRLVANPWPGNVRELENVIERAAILAEKQIILPENLPDTLGSRPENRRIDDFFNTYSLKKAKKIMEKRLIARALEAVGGNKSRAAELLELSYPSLLAKIREYGLQNN</sequence>
<dbReference type="Gene3D" id="1.10.10.60">
    <property type="entry name" value="Homeodomain-like"/>
    <property type="match status" value="1"/>
</dbReference>
<gene>
    <name evidence="14" type="ORF">GF1_20050</name>
</gene>
<evidence type="ECO:0000256" key="9">
    <source>
        <dbReference type="ARBA" id="ARBA00023159"/>
    </source>
</evidence>
<keyword evidence="3 11" id="KW-0597">Phosphoprotein</keyword>
<dbReference type="KEGG" id="ddu:GF1_20050"/>
<evidence type="ECO:0000256" key="2">
    <source>
        <dbReference type="ARBA" id="ARBA00022490"/>
    </source>
</evidence>
<dbReference type="PROSITE" id="PS50045">
    <property type="entry name" value="SIGMA54_INTERACT_4"/>
    <property type="match status" value="1"/>
</dbReference>
<dbReference type="PROSITE" id="PS00676">
    <property type="entry name" value="SIGMA54_INTERACT_2"/>
    <property type="match status" value="1"/>
</dbReference>
<keyword evidence="5" id="KW-0067">ATP-binding</keyword>
<dbReference type="SUPFAM" id="SSF52540">
    <property type="entry name" value="P-loop containing nucleoside triphosphate hydrolases"/>
    <property type="match status" value="1"/>
</dbReference>
<dbReference type="InterPro" id="IPR025943">
    <property type="entry name" value="Sigma_54_int_dom_ATP-bd_2"/>
</dbReference>
<dbReference type="PROSITE" id="PS00675">
    <property type="entry name" value="SIGMA54_INTERACT_1"/>
    <property type="match status" value="1"/>
</dbReference>
<evidence type="ECO:0000259" key="13">
    <source>
        <dbReference type="PROSITE" id="PS50110"/>
    </source>
</evidence>
<dbReference type="GO" id="GO:0005737">
    <property type="term" value="C:cytoplasm"/>
    <property type="evidence" value="ECO:0007669"/>
    <property type="project" value="UniProtKB-SubCell"/>
</dbReference>
<dbReference type="GO" id="GO:0000160">
    <property type="term" value="P:phosphorelay signal transduction system"/>
    <property type="evidence" value="ECO:0007669"/>
    <property type="project" value="UniProtKB-KW"/>
</dbReference>
<dbReference type="InterPro" id="IPR003593">
    <property type="entry name" value="AAA+_ATPase"/>
</dbReference>
<evidence type="ECO:0000256" key="7">
    <source>
        <dbReference type="ARBA" id="ARBA00023015"/>
    </source>
</evidence>
<dbReference type="InterPro" id="IPR011006">
    <property type="entry name" value="CheY-like_superfamily"/>
</dbReference>
<dbReference type="Proteomes" id="UP001063350">
    <property type="component" value="Chromosome"/>
</dbReference>
<dbReference type="Pfam" id="PF25601">
    <property type="entry name" value="AAA_lid_14"/>
    <property type="match status" value="1"/>
</dbReference>
<dbReference type="EMBL" id="AP024233">
    <property type="protein sequence ID" value="BCO09629.1"/>
    <property type="molecule type" value="Genomic_DNA"/>
</dbReference>
<dbReference type="InterPro" id="IPR025944">
    <property type="entry name" value="Sigma_54_int_dom_CS"/>
</dbReference>
<dbReference type="Gene3D" id="1.10.8.60">
    <property type="match status" value="1"/>
</dbReference>
<dbReference type="InterPro" id="IPR009057">
    <property type="entry name" value="Homeodomain-like_sf"/>
</dbReference>
<accession>A0A915U1C9</accession>
<keyword evidence="9" id="KW-0010">Activator</keyword>
<evidence type="ECO:0000313" key="15">
    <source>
        <dbReference type="Proteomes" id="UP001063350"/>
    </source>
</evidence>
<dbReference type="FunFam" id="1.10.8.60:FF:000014">
    <property type="entry name" value="DNA-binding transcriptional regulator NtrC"/>
    <property type="match status" value="1"/>
</dbReference>
<dbReference type="InterPro" id="IPR027417">
    <property type="entry name" value="P-loop_NTPase"/>
</dbReference>
<dbReference type="SUPFAM" id="SSF46689">
    <property type="entry name" value="Homeodomain-like"/>
    <property type="match status" value="1"/>
</dbReference>
<keyword evidence="15" id="KW-1185">Reference proteome</keyword>
<name>A0A915U1C9_9BACT</name>
<evidence type="ECO:0000256" key="8">
    <source>
        <dbReference type="ARBA" id="ARBA00023125"/>
    </source>
</evidence>
<dbReference type="Gene3D" id="3.40.50.300">
    <property type="entry name" value="P-loop containing nucleotide triphosphate hydrolases"/>
    <property type="match status" value="1"/>
</dbReference>
<evidence type="ECO:0000256" key="11">
    <source>
        <dbReference type="PROSITE-ProRule" id="PRU00169"/>
    </source>
</evidence>
<dbReference type="CDD" id="cd00009">
    <property type="entry name" value="AAA"/>
    <property type="match status" value="1"/>
</dbReference>
<reference evidence="14" key="1">
    <citation type="submission" date="2020-12" db="EMBL/GenBank/DDBJ databases">
        <title>Desulfobium dissulfuricans gen. nov., sp. nov., a novel mesophilic, sulfate-reducing bacterium isolated from a deep-sea hydrothermal vent.</title>
        <authorList>
            <person name="Hashimoto Y."/>
            <person name="Tame A."/>
            <person name="Sawayama S."/>
            <person name="Miyazaki J."/>
            <person name="Takai K."/>
            <person name="Nakagawa S."/>
        </authorList>
    </citation>
    <scope>NUCLEOTIDE SEQUENCE</scope>
    <source>
        <strain evidence="14">GF1</strain>
    </source>
</reference>
<dbReference type="GO" id="GO:0005524">
    <property type="term" value="F:ATP binding"/>
    <property type="evidence" value="ECO:0007669"/>
    <property type="project" value="UniProtKB-KW"/>
</dbReference>
<evidence type="ECO:0000256" key="4">
    <source>
        <dbReference type="ARBA" id="ARBA00022741"/>
    </source>
</evidence>
<dbReference type="GO" id="GO:0043565">
    <property type="term" value="F:sequence-specific DNA binding"/>
    <property type="evidence" value="ECO:0007669"/>
    <property type="project" value="InterPro"/>
</dbReference>
<dbReference type="InterPro" id="IPR002078">
    <property type="entry name" value="Sigma_54_int"/>
</dbReference>
<dbReference type="InterPro" id="IPR001789">
    <property type="entry name" value="Sig_transdc_resp-reg_receiver"/>
</dbReference>
<keyword evidence="10" id="KW-0804">Transcription</keyword>
<evidence type="ECO:0000256" key="1">
    <source>
        <dbReference type="ARBA" id="ARBA00004496"/>
    </source>
</evidence>
<evidence type="ECO:0000256" key="10">
    <source>
        <dbReference type="ARBA" id="ARBA00023163"/>
    </source>
</evidence>
<dbReference type="PANTHER" id="PTHR32071">
    <property type="entry name" value="TRANSCRIPTIONAL REGULATORY PROTEIN"/>
    <property type="match status" value="1"/>
</dbReference>
<dbReference type="InterPro" id="IPR058031">
    <property type="entry name" value="AAA_lid_NorR"/>
</dbReference>